<feature type="compositionally biased region" description="Basic and acidic residues" evidence="2">
    <location>
        <begin position="116"/>
        <end position="131"/>
    </location>
</feature>
<dbReference type="EMBL" id="JAFLCK010000006">
    <property type="protein sequence ID" value="MBN8659901.1"/>
    <property type="molecule type" value="Genomic_DNA"/>
</dbReference>
<protein>
    <submittedName>
        <fullName evidence="3">Uncharacterized protein</fullName>
    </submittedName>
</protein>
<proteinExistence type="predicted"/>
<keyword evidence="1" id="KW-0175">Coiled coil</keyword>
<feature type="region of interest" description="Disordered" evidence="2">
    <location>
        <begin position="101"/>
        <end position="134"/>
    </location>
</feature>
<evidence type="ECO:0000313" key="4">
    <source>
        <dbReference type="Proteomes" id="UP000664277"/>
    </source>
</evidence>
<feature type="coiled-coil region" evidence="1">
    <location>
        <begin position="377"/>
        <end position="427"/>
    </location>
</feature>
<comment type="caution">
    <text evidence="3">The sequence shown here is derived from an EMBL/GenBank/DDBJ whole genome shotgun (WGS) entry which is preliminary data.</text>
</comment>
<feature type="region of interest" description="Disordered" evidence="2">
    <location>
        <begin position="164"/>
        <end position="188"/>
    </location>
</feature>
<organism evidence="3 4">
    <name type="scientific">Candidatus Obscuribacter phosphatis</name>
    <dbReference type="NCBI Taxonomy" id="1906157"/>
    <lineage>
        <taxon>Bacteria</taxon>
        <taxon>Bacillati</taxon>
        <taxon>Candidatus Melainabacteria</taxon>
        <taxon>Candidatus Obscuribacterales</taxon>
        <taxon>Candidatus Obscuribacteraceae</taxon>
        <taxon>Candidatus Obscuribacter</taxon>
    </lineage>
</organism>
<accession>A0A8J7TLG0</accession>
<dbReference type="Proteomes" id="UP000664277">
    <property type="component" value="Unassembled WGS sequence"/>
</dbReference>
<gene>
    <name evidence="3" type="ORF">J0M35_06030</name>
</gene>
<sequence>MESTSHLPEKISKEAVLKKSSCGQNKARIRALMLSFSLLLAQVGLVSVPVNGAALSSRKPSFDLPANDIIDEELPVEDSKKDGAADNADLKSINLAPLKLKDATQADEAPNAGEKAGGDKGSGEKAGEDSTLKVGATINQFVPKENEGGTAGGDLPKLDLKDSAAAKDEKAGRGFRKGKKDKVSDLTKGTVQDQAKALNLQPVALMESPEEVQDKAKLLEDSERQQIAGLWESTLERNPKIQFVVQKLVPTSEKGHATHIMMKSMSSLLFGAIGSMGMIAPNQGTYMAQNFAASLLGQLNGSLDKKALERMSLNQAELIMLYEMVTNTAQNVVDNYRSYKKNVQHMSRATTDLEELRNMAGLAAKTPSQELEMQYTLRKAQRDVDSLVDDVHRYRQNLIDLAGREAVDKLDNLMNDEMQKLENTQIAPSLKSKPNM</sequence>
<evidence type="ECO:0000256" key="2">
    <source>
        <dbReference type="SAM" id="MobiDB-lite"/>
    </source>
</evidence>
<evidence type="ECO:0000313" key="3">
    <source>
        <dbReference type="EMBL" id="MBN8659901.1"/>
    </source>
</evidence>
<name>A0A8J7TLG0_9BACT</name>
<evidence type="ECO:0000256" key="1">
    <source>
        <dbReference type="SAM" id="Coils"/>
    </source>
</evidence>
<dbReference type="AlphaFoldDB" id="A0A8J7TLG0"/>
<reference evidence="3" key="1">
    <citation type="submission" date="2021-02" db="EMBL/GenBank/DDBJ databases">
        <title>Genome-Resolved Metagenomics of a Microbial Community Performing Photosynthetic Biological Nutrient Removal.</title>
        <authorList>
            <person name="Mcdaniel E.A."/>
        </authorList>
    </citation>
    <scope>NUCLEOTIDE SEQUENCE</scope>
    <source>
        <strain evidence="3">UWPOB_OBS1</strain>
    </source>
</reference>